<evidence type="ECO:0000256" key="7">
    <source>
        <dbReference type="ARBA" id="ARBA00023004"/>
    </source>
</evidence>
<dbReference type="InterPro" id="IPR005920">
    <property type="entry name" value="HutI"/>
</dbReference>
<dbReference type="GO" id="GO:0005737">
    <property type="term" value="C:cytoplasm"/>
    <property type="evidence" value="ECO:0007669"/>
    <property type="project" value="UniProtKB-UniRule"/>
</dbReference>
<dbReference type="InterPro" id="IPR011059">
    <property type="entry name" value="Metal-dep_hydrolase_composite"/>
</dbReference>
<keyword evidence="7" id="KW-0408">Iron</keyword>
<evidence type="ECO:0000256" key="8">
    <source>
        <dbReference type="NCBIfam" id="TIGR01224"/>
    </source>
</evidence>
<dbReference type="GO" id="GO:0050480">
    <property type="term" value="F:imidazolonepropionase activity"/>
    <property type="evidence" value="ECO:0007669"/>
    <property type="project" value="UniProtKB-UniRule"/>
</dbReference>
<evidence type="ECO:0000256" key="4">
    <source>
        <dbReference type="ARBA" id="ARBA00022801"/>
    </source>
</evidence>
<evidence type="ECO:0000256" key="3">
    <source>
        <dbReference type="ARBA" id="ARBA00022723"/>
    </source>
</evidence>
<feature type="domain" description="Amidohydrolase-related" evidence="9">
    <location>
        <begin position="61"/>
        <end position="397"/>
    </location>
</feature>
<keyword evidence="5" id="KW-0369">Histidine metabolism</keyword>
<gene>
    <name evidence="10" type="ORF">ENT77_00025</name>
</gene>
<keyword evidence="6" id="KW-0862">Zinc</keyword>
<dbReference type="NCBIfam" id="TIGR01224">
    <property type="entry name" value="hutI"/>
    <property type="match status" value="1"/>
</dbReference>
<evidence type="ECO:0000313" key="10">
    <source>
        <dbReference type="EMBL" id="HGU39584.1"/>
    </source>
</evidence>
<evidence type="ECO:0000256" key="6">
    <source>
        <dbReference type="ARBA" id="ARBA00022833"/>
    </source>
</evidence>
<sequence>MSNAEKFIIHAERILTPTFEPPVRGLDMKRVEEYLDKDIVIEDGKIKDIRPHKSADIKARLVTPGLFDAHTHIPFVGSRAKEFYMRARGKTYLEILQAGGGIHYTSTLVKQTSEDELYNVSARYIKEFTKHGVVGIECKSGYGLDKENEMKQLRVIRRLRDTLPNKIIATFLGLHARPKDKSVADYIAEMKELLKNISKNNLAEFVDAFCDKGAYLPEELEEFFNFAKSLGFKVRLHADEIENVGAAKFGARLNAVSVDHVLKVAKEDIQEIAKSQTIVTLIPNTSFYLGEPFAPARELIDAGIPVALGSDFNPGSSPIFMPSFVMHLAIRFLKMEPEEILTAYTVNSAYLLGFTSGIVRPGYPADLVLWKTSEFLDIPYMWQENFVEHVFIDGRKVI</sequence>
<evidence type="ECO:0000256" key="5">
    <source>
        <dbReference type="ARBA" id="ARBA00022808"/>
    </source>
</evidence>
<dbReference type="Pfam" id="PF01979">
    <property type="entry name" value="Amidohydro_1"/>
    <property type="match status" value="1"/>
</dbReference>
<dbReference type="EC" id="3.5.2.7" evidence="2 8"/>
<proteinExistence type="predicted"/>
<keyword evidence="3" id="KW-0479">Metal-binding</keyword>
<dbReference type="Gene3D" id="3.20.20.140">
    <property type="entry name" value="Metal-dependent hydrolases"/>
    <property type="match status" value="1"/>
</dbReference>
<evidence type="ECO:0000256" key="1">
    <source>
        <dbReference type="ARBA" id="ARBA00005023"/>
    </source>
</evidence>
<reference evidence="10" key="1">
    <citation type="journal article" date="2020" name="mSystems">
        <title>Genome- and Community-Level Interaction Insights into Carbon Utilization and Element Cycling Functions of Hydrothermarchaeota in Hydrothermal Sediment.</title>
        <authorList>
            <person name="Zhou Z."/>
            <person name="Liu Y."/>
            <person name="Xu W."/>
            <person name="Pan J."/>
            <person name="Luo Z.H."/>
            <person name="Li M."/>
        </authorList>
    </citation>
    <scope>NUCLEOTIDE SEQUENCE [LARGE SCALE GENOMIC DNA]</scope>
    <source>
        <strain evidence="10">SpSt-609</strain>
    </source>
</reference>
<keyword evidence="4 10" id="KW-0378">Hydrolase</keyword>
<dbReference type="InterPro" id="IPR006680">
    <property type="entry name" value="Amidohydro-rel"/>
</dbReference>
<name>A0A7C4VSC2_9BACT</name>
<protein>
    <recommendedName>
        <fullName evidence="2 8">Imidazolonepropionase</fullName>
        <ecNumber evidence="2 8">3.5.2.7</ecNumber>
    </recommendedName>
</protein>
<evidence type="ECO:0000259" key="9">
    <source>
        <dbReference type="Pfam" id="PF01979"/>
    </source>
</evidence>
<dbReference type="SUPFAM" id="SSF51338">
    <property type="entry name" value="Composite domain of metallo-dependent hydrolases"/>
    <property type="match status" value="1"/>
</dbReference>
<dbReference type="AlphaFoldDB" id="A0A7C4VSC2"/>
<dbReference type="PANTHER" id="PTHR42752">
    <property type="entry name" value="IMIDAZOLONEPROPIONASE"/>
    <property type="match status" value="1"/>
</dbReference>
<dbReference type="PANTHER" id="PTHR42752:SF1">
    <property type="entry name" value="IMIDAZOLONEPROPIONASE-RELATED"/>
    <property type="match status" value="1"/>
</dbReference>
<accession>A0A7C4VSC2</accession>
<comment type="pathway">
    <text evidence="1">Amino-acid degradation.</text>
</comment>
<dbReference type="SUPFAM" id="SSF51556">
    <property type="entry name" value="Metallo-dependent hydrolases"/>
    <property type="match status" value="1"/>
</dbReference>
<dbReference type="EMBL" id="DSZY01000001">
    <property type="protein sequence ID" value="HGU39584.1"/>
    <property type="molecule type" value="Genomic_DNA"/>
</dbReference>
<comment type="caution">
    <text evidence="10">The sequence shown here is derived from an EMBL/GenBank/DDBJ whole genome shotgun (WGS) entry which is preliminary data.</text>
</comment>
<dbReference type="GO" id="GO:0019556">
    <property type="term" value="P:L-histidine catabolic process to glutamate and formamide"/>
    <property type="evidence" value="ECO:0007669"/>
    <property type="project" value="UniProtKB-UniRule"/>
</dbReference>
<dbReference type="GO" id="GO:0046872">
    <property type="term" value="F:metal ion binding"/>
    <property type="evidence" value="ECO:0007669"/>
    <property type="project" value="UniProtKB-KW"/>
</dbReference>
<organism evidence="10">
    <name type="scientific">Fervidobacterium thailandense</name>
    <dbReference type="NCBI Taxonomy" id="1008305"/>
    <lineage>
        <taxon>Bacteria</taxon>
        <taxon>Thermotogati</taxon>
        <taxon>Thermotogota</taxon>
        <taxon>Thermotogae</taxon>
        <taxon>Thermotogales</taxon>
        <taxon>Fervidobacteriaceae</taxon>
        <taxon>Fervidobacterium</taxon>
    </lineage>
</organism>
<dbReference type="InterPro" id="IPR032466">
    <property type="entry name" value="Metal_Hydrolase"/>
</dbReference>
<evidence type="ECO:0000256" key="2">
    <source>
        <dbReference type="ARBA" id="ARBA00012864"/>
    </source>
</evidence>
<dbReference type="Gene3D" id="2.30.40.10">
    <property type="entry name" value="Urease, subunit C, domain 1"/>
    <property type="match status" value="1"/>
</dbReference>